<evidence type="ECO:0000313" key="2">
    <source>
        <dbReference type="EMBL" id="XBX75321.1"/>
    </source>
</evidence>
<evidence type="ECO:0008006" key="3">
    <source>
        <dbReference type="Google" id="ProtNLM"/>
    </source>
</evidence>
<proteinExistence type="predicted"/>
<gene>
    <name evidence="2" type="ORF">PRVXT_000439</name>
</gene>
<feature type="signal peptide" evidence="1">
    <location>
        <begin position="1"/>
        <end position="19"/>
    </location>
</feature>
<organism evidence="2">
    <name type="scientific">Proteinivorax tanatarense</name>
    <dbReference type="NCBI Taxonomy" id="1260629"/>
    <lineage>
        <taxon>Bacteria</taxon>
        <taxon>Bacillati</taxon>
        <taxon>Bacillota</taxon>
        <taxon>Clostridia</taxon>
        <taxon>Eubacteriales</taxon>
        <taxon>Proteinivoracaceae</taxon>
        <taxon>Proteinivorax</taxon>
    </lineage>
</organism>
<reference evidence="2" key="1">
    <citation type="journal article" date="2013" name="Extremophiles">
        <title>Proteinivorax tanatarense gen. nov., sp. nov., an anaerobic, haloalkaliphilic, proteolytic bacterium isolated from a decaying algal bloom, and proposal of Proteinivoraceae fam. nov.</title>
        <authorList>
            <person name="Kevbrin V."/>
            <person name="Boltyanskaya Y."/>
            <person name="Zhilina T."/>
            <person name="Kolganova T."/>
            <person name="Lavrentjeva E."/>
            <person name="Kuznetsov B."/>
        </authorList>
    </citation>
    <scope>NUCLEOTIDE SEQUENCE</scope>
    <source>
        <strain evidence="2">Z-910T</strain>
    </source>
</reference>
<evidence type="ECO:0000256" key="1">
    <source>
        <dbReference type="SAM" id="SignalP"/>
    </source>
</evidence>
<dbReference type="RefSeq" id="WP_350344066.1">
    <property type="nucleotide sequence ID" value="NZ_CP158367.1"/>
</dbReference>
<dbReference type="AlphaFoldDB" id="A0AAU7VN14"/>
<dbReference type="PROSITE" id="PS51257">
    <property type="entry name" value="PROKAR_LIPOPROTEIN"/>
    <property type="match status" value="1"/>
</dbReference>
<dbReference type="EMBL" id="CP158367">
    <property type="protein sequence ID" value="XBX75321.1"/>
    <property type="molecule type" value="Genomic_DNA"/>
</dbReference>
<feature type="chain" id="PRO_5043851556" description="Lipoprotein" evidence="1">
    <location>
        <begin position="20"/>
        <end position="147"/>
    </location>
</feature>
<reference evidence="2" key="2">
    <citation type="submission" date="2024-06" db="EMBL/GenBank/DDBJ databases">
        <authorList>
            <person name="Petrova K.O."/>
            <person name="Toshchakov S.V."/>
            <person name="Boltjanskaja Y.V."/>
            <person name="Kevbrin V."/>
        </authorList>
    </citation>
    <scope>NUCLEOTIDE SEQUENCE</scope>
    <source>
        <strain evidence="2">Z-910T</strain>
    </source>
</reference>
<protein>
    <recommendedName>
        <fullName evidence="3">Lipoprotein</fullName>
    </recommendedName>
</protein>
<accession>A0AAU7VN14</accession>
<keyword evidence="1" id="KW-0732">Signal</keyword>
<name>A0AAU7VN14_9FIRM</name>
<sequence length="147" mass="17013">MKIRLIIILILAFMMSGCAGFTQIDQSRINAPENNASPIYGQWTVSEELQQENTSVNNVEFTKNQINIGDSKLDNPTYQLRKVNVDDYLFRRGIYHLRPRFSTLEKVEVITILDDDQFFAEAFMLSNTSSMLIIQDQTYILKKQPNQ</sequence>